<organism evidence="7">
    <name type="scientific">Nonomuraea sp. MJM5123</name>
    <dbReference type="NCBI Taxonomy" id="1562372"/>
    <lineage>
        <taxon>Bacteria</taxon>
        <taxon>Bacillati</taxon>
        <taxon>Actinomycetota</taxon>
        <taxon>Actinomycetes</taxon>
        <taxon>Streptosporangiales</taxon>
        <taxon>Streptosporangiaceae</taxon>
        <taxon>Nonomuraea</taxon>
    </lineage>
</organism>
<dbReference type="CDD" id="cd00796">
    <property type="entry name" value="INT_Rci_Hp1_C"/>
    <property type="match status" value="1"/>
</dbReference>
<dbReference type="PANTHER" id="PTHR30349">
    <property type="entry name" value="PHAGE INTEGRASE-RELATED"/>
    <property type="match status" value="1"/>
</dbReference>
<feature type="domain" description="Tyr recombinase" evidence="5">
    <location>
        <begin position="326"/>
        <end position="505"/>
    </location>
</feature>
<dbReference type="InterPro" id="IPR013762">
    <property type="entry name" value="Integrase-like_cat_sf"/>
</dbReference>
<reference evidence="7" key="1">
    <citation type="submission" date="2014-01" db="EMBL/GenBank/DDBJ databases">
        <title>Ecumicin biosynthetic gene cluster from Nonomuraea sp. MJM5123.</title>
        <authorList>
            <person name="Kim J.-Y."/>
            <person name="Suh J.-W."/>
            <person name="Yang S.-H."/>
        </authorList>
    </citation>
    <scope>NUCLEOTIDE SEQUENCE</scope>
    <source>
        <strain evidence="7">MJM5123</strain>
    </source>
</reference>
<evidence type="ECO:0000259" key="6">
    <source>
        <dbReference type="PROSITE" id="PS51900"/>
    </source>
</evidence>
<dbReference type="AlphaFoldDB" id="A0A1R7SQL0"/>
<dbReference type="PROSITE" id="PS51900">
    <property type="entry name" value="CB"/>
    <property type="match status" value="1"/>
</dbReference>
<feature type="domain" description="Core-binding (CB)" evidence="6">
    <location>
        <begin position="210"/>
        <end position="302"/>
    </location>
</feature>
<dbReference type="Gene3D" id="1.10.443.10">
    <property type="entry name" value="Intergrase catalytic core"/>
    <property type="match status" value="1"/>
</dbReference>
<dbReference type="Pfam" id="PF00589">
    <property type="entry name" value="Phage_integrase"/>
    <property type="match status" value="1"/>
</dbReference>
<evidence type="ECO:0000256" key="2">
    <source>
        <dbReference type="ARBA" id="ARBA00023125"/>
    </source>
</evidence>
<sequence length="608" mass="68318">MEARASLAAEPDLVEHYCHDAQQAGVKIWPSNRLAAETLLRRVAACGGWAGMDLTERLAATREQMRTGPFVSWLIVTGRCVVDAAFLVTAGLRLGEAASRYQPLARLRFEQATDRLSITPADRRLQWHMLALLAAATATTVDRIDTQTFLAGRQLLLAAYRRRGHPDSGRNPAAILHRLQATLFHDQVIDTLERPGRSPVSVAGWNGVATSYALAARRYVEQVALSLRPSTIKAIERDLRQFGHYLADRHPDVITLAQLNRSHIEDYKRRLACDPRPSGAPLAKPSIKNTLINLRCFFTRITEWDYPDVPPRPLIFDADLPIIDRPLPRFLDDAAATKLLRAARAEPDAFTRLVVELLARTGMRKDELLALTVDAVVQIGSAYWLRIPIGKLHNDRYIPLHPELKSMLDAWLHDRPTDLRSDKMFLRRGGRPILPRHIDQALAKVADTAGIGHITAHQLRHTLATQAINRGMSLEAIAALLGHKTLAMTMVYARIADRTVAEEYFTVTEKVEALYTQPAQLPATDEGHQMRRLRAEMHRRMLGNGYCARPVEMDCHFESICESCQFFVTTIEFRPRLQAQRNDAKEKGQIGRQKIFDGLLNRLDSTGA</sequence>
<dbReference type="InterPro" id="IPR011010">
    <property type="entry name" value="DNA_brk_join_enz"/>
</dbReference>
<dbReference type="InterPro" id="IPR044068">
    <property type="entry name" value="CB"/>
</dbReference>
<dbReference type="GO" id="GO:0015074">
    <property type="term" value="P:DNA integration"/>
    <property type="evidence" value="ECO:0007669"/>
    <property type="project" value="InterPro"/>
</dbReference>
<proteinExistence type="inferred from homology"/>
<evidence type="ECO:0000313" key="7">
    <source>
        <dbReference type="EMBL" id="AIW58885.1"/>
    </source>
</evidence>
<dbReference type="InterPro" id="IPR010998">
    <property type="entry name" value="Integrase_recombinase_N"/>
</dbReference>
<keyword evidence="2 4" id="KW-0238">DNA-binding</keyword>
<dbReference type="InterPro" id="IPR050090">
    <property type="entry name" value="Tyrosine_recombinase_XerCD"/>
</dbReference>
<accession>A0A1R7SQL0</accession>
<evidence type="ECO:0000256" key="1">
    <source>
        <dbReference type="ARBA" id="ARBA00008857"/>
    </source>
</evidence>
<keyword evidence="3" id="KW-0233">DNA recombination</keyword>
<dbReference type="GO" id="GO:0006310">
    <property type="term" value="P:DNA recombination"/>
    <property type="evidence" value="ECO:0007669"/>
    <property type="project" value="UniProtKB-KW"/>
</dbReference>
<dbReference type="EMBL" id="KJ144825">
    <property type="protein sequence ID" value="AIW58885.1"/>
    <property type="molecule type" value="Genomic_DNA"/>
</dbReference>
<dbReference type="GO" id="GO:0003677">
    <property type="term" value="F:DNA binding"/>
    <property type="evidence" value="ECO:0007669"/>
    <property type="project" value="UniProtKB-UniRule"/>
</dbReference>
<dbReference type="InterPro" id="IPR002104">
    <property type="entry name" value="Integrase_catalytic"/>
</dbReference>
<dbReference type="Gene3D" id="1.10.150.130">
    <property type="match status" value="1"/>
</dbReference>
<name>A0A1R7SQL0_9ACTN</name>
<protein>
    <recommendedName>
        <fullName evidence="8">Integrase</fullName>
    </recommendedName>
</protein>
<dbReference type="PROSITE" id="PS51898">
    <property type="entry name" value="TYR_RECOMBINASE"/>
    <property type="match status" value="1"/>
</dbReference>
<comment type="similarity">
    <text evidence="1">Belongs to the 'phage' integrase family.</text>
</comment>
<evidence type="ECO:0008006" key="8">
    <source>
        <dbReference type="Google" id="ProtNLM"/>
    </source>
</evidence>
<dbReference type="SUPFAM" id="SSF56349">
    <property type="entry name" value="DNA breaking-rejoining enzymes"/>
    <property type="match status" value="1"/>
</dbReference>
<dbReference type="PANTHER" id="PTHR30349:SF64">
    <property type="entry name" value="PROPHAGE INTEGRASE INTD-RELATED"/>
    <property type="match status" value="1"/>
</dbReference>
<evidence type="ECO:0000256" key="3">
    <source>
        <dbReference type="ARBA" id="ARBA00023172"/>
    </source>
</evidence>
<evidence type="ECO:0000259" key="5">
    <source>
        <dbReference type="PROSITE" id="PS51898"/>
    </source>
</evidence>
<evidence type="ECO:0000256" key="4">
    <source>
        <dbReference type="PROSITE-ProRule" id="PRU01248"/>
    </source>
</evidence>